<gene>
    <name evidence="1" type="ORF">OKIOD_LOCUS13587</name>
</gene>
<keyword evidence="2" id="KW-1185">Reference proteome</keyword>
<proteinExistence type="predicted"/>
<dbReference type="EMBL" id="OU015567">
    <property type="protein sequence ID" value="CAG5110413.1"/>
    <property type="molecule type" value="Genomic_DNA"/>
</dbReference>
<dbReference type="Gene3D" id="2.120.10.80">
    <property type="entry name" value="Kelch-type beta propeller"/>
    <property type="match status" value="1"/>
</dbReference>
<protein>
    <submittedName>
        <fullName evidence="1">Oidioi.mRNA.OKI2018_I69.chr2.g4822.t1.cds</fullName>
    </submittedName>
</protein>
<dbReference type="SUPFAM" id="SSF50965">
    <property type="entry name" value="Galactose oxidase, central domain"/>
    <property type="match status" value="1"/>
</dbReference>
<name>A0ABN7SYY3_OIKDI</name>
<accession>A0ABN7SYY3</accession>
<organism evidence="1 2">
    <name type="scientific">Oikopleura dioica</name>
    <name type="common">Tunicate</name>
    <dbReference type="NCBI Taxonomy" id="34765"/>
    <lineage>
        <taxon>Eukaryota</taxon>
        <taxon>Metazoa</taxon>
        <taxon>Chordata</taxon>
        <taxon>Tunicata</taxon>
        <taxon>Appendicularia</taxon>
        <taxon>Copelata</taxon>
        <taxon>Oikopleuridae</taxon>
        <taxon>Oikopleura</taxon>
    </lineage>
</organism>
<dbReference type="InterPro" id="IPR015915">
    <property type="entry name" value="Kelch-typ_b-propeller"/>
</dbReference>
<sequence>MKFTFAFFAFSEACNDLLPSEQCDNACIADFLSCQSACTTDDCNLQCDSQYKACFNNCPCGRSCPKGCEDCPSEYCYDPAKQTVVLGQRYDQTELTASYLVGENSISQVDAFSPGKNTIYSTGGVYFKGEFWVFGGYPDGNKISILRGCNFEEQTSRLVNYFSSELHSATVFNEEVWLCFGDGFTCEVFDGESNGLDDVKVSFERSYGASITVYDNQLIAVGASNDGGRGKVELRGDQWREIDDHPIDIGYTSVISFKTGILTVGGTTNRVDDNNEDGYDTVKGIYSLIDFTWSHVGNLQHGNMLGKAALNGNELLFVPGLKEPWVAQKLIWNGESFDYKESYETGMEGYVTFPLLFDATMTSCSLN</sequence>
<reference evidence="1 2" key="1">
    <citation type="submission" date="2021-04" db="EMBL/GenBank/DDBJ databases">
        <authorList>
            <person name="Bliznina A."/>
        </authorList>
    </citation>
    <scope>NUCLEOTIDE SEQUENCE [LARGE SCALE GENOMIC DNA]</scope>
</reference>
<dbReference type="Proteomes" id="UP001158576">
    <property type="component" value="Chromosome 2"/>
</dbReference>
<dbReference type="InterPro" id="IPR011043">
    <property type="entry name" value="Gal_Oxase/kelch_b-propeller"/>
</dbReference>
<evidence type="ECO:0000313" key="2">
    <source>
        <dbReference type="Proteomes" id="UP001158576"/>
    </source>
</evidence>
<evidence type="ECO:0000313" key="1">
    <source>
        <dbReference type="EMBL" id="CAG5110413.1"/>
    </source>
</evidence>